<comment type="similarity">
    <text evidence="2">Belongs to the bacterial solute-binding protein SsuA/TauA family.</text>
</comment>
<reference evidence="6 7" key="1">
    <citation type="submission" date="2019-07" db="EMBL/GenBank/DDBJ databases">
        <title>Genomic Encyclopedia of Type Strains, Phase I: the one thousand microbial genomes (KMG-I) project.</title>
        <authorList>
            <person name="Kyrpides N."/>
        </authorList>
    </citation>
    <scope>NUCLEOTIDE SEQUENCE [LARGE SCALE GENOMIC DNA]</scope>
    <source>
        <strain evidence="6 7">DSM 16647</strain>
    </source>
</reference>
<dbReference type="PANTHER" id="PTHR30024">
    <property type="entry name" value="ALIPHATIC SULFONATES-BINDING PROTEIN-RELATED"/>
    <property type="match status" value="1"/>
</dbReference>
<feature type="chain" id="PRO_5024275615" evidence="4">
    <location>
        <begin position="26"/>
        <end position="323"/>
    </location>
</feature>
<gene>
    <name evidence="6" type="ORF">LZ11_02009</name>
</gene>
<dbReference type="PANTHER" id="PTHR30024:SF47">
    <property type="entry name" value="TAURINE-BINDING PERIPLASMIC PROTEIN"/>
    <property type="match status" value="1"/>
</dbReference>
<dbReference type="AlphaFoldDB" id="A0A5S5AJ21"/>
<proteinExistence type="inferred from homology"/>
<dbReference type="PROSITE" id="PS51257">
    <property type="entry name" value="PROKAR_LIPOPROTEIN"/>
    <property type="match status" value="1"/>
</dbReference>
<dbReference type="Proteomes" id="UP000322294">
    <property type="component" value="Unassembled WGS sequence"/>
</dbReference>
<sequence>MNKKINKIAAIFALLSLVFLLSACSDNSVQKSKEAAGSEESSPLVIGVLPDVDSIPLIIAEAQGYFEEQGVEVRLEHFKSAVERDSALQSGKIDGAVSDILAAAFANDGGFNVKITSLTNGTYKLLTGKEKNINEVAKIKGRDIALSKNTIIEYATDKILEKYGIDPNDVNKVVVPQIPARLEMLQNGKIDAATLPDPLATLAVKNGAKVIESTDRLGINPGVLLFTPEALEKKEDEIKAFYKAYNKAVEYLKQNEKSAYIDIVIEKAGFPEDVKDAIVLPEYTKAELPSKEDFGGVMDWLVKKGLIKKAYSFDELVDGRFIE</sequence>
<dbReference type="SMART" id="SM00062">
    <property type="entry name" value="PBPb"/>
    <property type="match status" value="1"/>
</dbReference>
<feature type="signal peptide" evidence="4">
    <location>
        <begin position="1"/>
        <end position="25"/>
    </location>
</feature>
<evidence type="ECO:0000256" key="4">
    <source>
        <dbReference type="SAM" id="SignalP"/>
    </source>
</evidence>
<evidence type="ECO:0000259" key="5">
    <source>
        <dbReference type="SMART" id="SM00062"/>
    </source>
</evidence>
<evidence type="ECO:0000256" key="3">
    <source>
        <dbReference type="ARBA" id="ARBA00022729"/>
    </source>
</evidence>
<dbReference type="EMBL" id="VNHO01000026">
    <property type="protein sequence ID" value="TYP50356.1"/>
    <property type="molecule type" value="Genomic_DNA"/>
</dbReference>
<feature type="domain" description="Solute-binding protein family 3/N-terminal" evidence="5">
    <location>
        <begin position="43"/>
        <end position="273"/>
    </location>
</feature>
<dbReference type="InterPro" id="IPR015168">
    <property type="entry name" value="SsuA/THI5"/>
</dbReference>
<keyword evidence="7" id="KW-1185">Reference proteome</keyword>
<name>A0A5S5AJ21_9FIRM</name>
<dbReference type="GO" id="GO:0042597">
    <property type="term" value="C:periplasmic space"/>
    <property type="evidence" value="ECO:0007669"/>
    <property type="project" value="UniProtKB-SubCell"/>
</dbReference>
<comment type="caution">
    <text evidence="6">The sequence shown here is derived from an EMBL/GenBank/DDBJ whole genome shotgun (WGS) entry which is preliminary data.</text>
</comment>
<dbReference type="Gene3D" id="3.40.190.10">
    <property type="entry name" value="Periplasmic binding protein-like II"/>
    <property type="match status" value="2"/>
</dbReference>
<dbReference type="InterPro" id="IPR001638">
    <property type="entry name" value="Solute-binding_3/MltF_N"/>
</dbReference>
<protein>
    <submittedName>
        <fullName evidence="6">NitT/TauT family transport system substrate-binding protein</fullName>
    </submittedName>
</protein>
<organism evidence="6 7">
    <name type="scientific">Thermosediminibacter litoriperuensis</name>
    <dbReference type="NCBI Taxonomy" id="291989"/>
    <lineage>
        <taxon>Bacteria</taxon>
        <taxon>Bacillati</taxon>
        <taxon>Bacillota</taxon>
        <taxon>Clostridia</taxon>
        <taxon>Thermosediminibacterales</taxon>
        <taxon>Thermosediminibacteraceae</taxon>
        <taxon>Thermosediminibacter</taxon>
    </lineage>
</organism>
<dbReference type="SUPFAM" id="SSF53850">
    <property type="entry name" value="Periplasmic binding protein-like II"/>
    <property type="match status" value="1"/>
</dbReference>
<evidence type="ECO:0000313" key="7">
    <source>
        <dbReference type="Proteomes" id="UP000322294"/>
    </source>
</evidence>
<keyword evidence="3 4" id="KW-0732">Signal</keyword>
<dbReference type="Pfam" id="PF09084">
    <property type="entry name" value="NMT1"/>
    <property type="match status" value="1"/>
</dbReference>
<evidence type="ECO:0000313" key="6">
    <source>
        <dbReference type="EMBL" id="TYP50356.1"/>
    </source>
</evidence>
<evidence type="ECO:0000256" key="1">
    <source>
        <dbReference type="ARBA" id="ARBA00004418"/>
    </source>
</evidence>
<accession>A0A5S5AJ21</accession>
<comment type="subcellular location">
    <subcellularLocation>
        <location evidence="1">Periplasm</location>
    </subcellularLocation>
</comment>
<dbReference type="RefSeq" id="WP_148867705.1">
    <property type="nucleotide sequence ID" value="NZ_VNHO01000026.1"/>
</dbReference>
<dbReference type="OrthoDB" id="9815602at2"/>
<evidence type="ECO:0000256" key="2">
    <source>
        <dbReference type="ARBA" id="ARBA00010742"/>
    </source>
</evidence>